<accession>A0A1G7GIG9</accession>
<evidence type="ECO:0000313" key="10">
    <source>
        <dbReference type="Proteomes" id="UP000198748"/>
    </source>
</evidence>
<dbReference type="RefSeq" id="WP_090150543.1">
    <property type="nucleotide sequence ID" value="NZ_FNAN01000007.1"/>
</dbReference>
<dbReference type="Pfam" id="PF07980">
    <property type="entry name" value="SusD_RagB"/>
    <property type="match status" value="1"/>
</dbReference>
<organism evidence="9 10">
    <name type="scientific">Dyadobacter soli</name>
    <dbReference type="NCBI Taxonomy" id="659014"/>
    <lineage>
        <taxon>Bacteria</taxon>
        <taxon>Pseudomonadati</taxon>
        <taxon>Bacteroidota</taxon>
        <taxon>Cytophagia</taxon>
        <taxon>Cytophagales</taxon>
        <taxon>Spirosomataceae</taxon>
        <taxon>Dyadobacter</taxon>
    </lineage>
</organism>
<dbReference type="InterPro" id="IPR011990">
    <property type="entry name" value="TPR-like_helical_dom_sf"/>
</dbReference>
<feature type="signal peptide" evidence="6">
    <location>
        <begin position="1"/>
        <end position="20"/>
    </location>
</feature>
<proteinExistence type="inferred from homology"/>
<dbReference type="STRING" id="659014.SAMN04487996_107265"/>
<dbReference type="Pfam" id="PF14322">
    <property type="entry name" value="SusD-like_3"/>
    <property type="match status" value="1"/>
</dbReference>
<evidence type="ECO:0000259" key="8">
    <source>
        <dbReference type="Pfam" id="PF14322"/>
    </source>
</evidence>
<dbReference type="InterPro" id="IPR012944">
    <property type="entry name" value="SusD_RagB_dom"/>
</dbReference>
<name>A0A1G7GIG9_9BACT</name>
<comment type="similarity">
    <text evidence="2">Belongs to the SusD family.</text>
</comment>
<dbReference type="OrthoDB" id="906516at2"/>
<evidence type="ECO:0000256" key="3">
    <source>
        <dbReference type="ARBA" id="ARBA00022729"/>
    </source>
</evidence>
<evidence type="ECO:0000256" key="4">
    <source>
        <dbReference type="ARBA" id="ARBA00023136"/>
    </source>
</evidence>
<dbReference type="EMBL" id="FNAN01000007">
    <property type="protein sequence ID" value="SDE87875.1"/>
    <property type="molecule type" value="Genomic_DNA"/>
</dbReference>
<sequence length="560" mass="62847">MKIKITALMMAISLAGLTSCEDYLSETNKSGLAEDPFLKTELGITAAVNASYSGTRLWYGKEFPSAFAETGTDLFLRGGDNKANQISDYTVDLNGAQTNLKDYWAHLYKALNTCNTALKLFPSPVISEALNKQYEGEVRFLRAHYLWLITETWGDVVLSTEPTAGAVTTAKRSGVEDFYKVIFSDLDVAIANLASGKSTNGRITQDVAKAFKARMSLTRASTTNNAEMYAQAATLAKELIASGRYALFSDFKSLWDMKNAEGGTNSEVVYYVNYTNDDTMNGDYDPAAGKGNNSHLHYIMVYDKQPGMERSVAYGRPYQRYVPTLHLLDLFNEKVDQRYDGTFQTVWKANMANLKPGTVNGYPQMALGDTSMLFLKTSATPAQTARAAGRYKIFDRNTMYKEDGTLLLRSQFIQMSKFMDPTRLTANQEWSSRDGFVIRIAEMYLIAAEALMKTNPTEALQFLNDLRKKRAFPGKEAAMEIAAKDLSIDFILDERARELAGELFRWYDLKRTGKLVSYVQKHNMDAKANIKETHMLRPIPQVQLDAITNKEEFKQNPGYN</sequence>
<dbReference type="Gene3D" id="1.25.40.390">
    <property type="match status" value="1"/>
</dbReference>
<comment type="subcellular location">
    <subcellularLocation>
        <location evidence="1">Cell outer membrane</location>
    </subcellularLocation>
</comment>
<protein>
    <submittedName>
        <fullName evidence="9">Starch-binding associating with outer membrane</fullName>
    </submittedName>
</protein>
<evidence type="ECO:0000259" key="7">
    <source>
        <dbReference type="Pfam" id="PF07980"/>
    </source>
</evidence>
<feature type="domain" description="RagB/SusD" evidence="7">
    <location>
        <begin position="413"/>
        <end position="559"/>
    </location>
</feature>
<gene>
    <name evidence="9" type="ORF">SAMN04487996_107265</name>
</gene>
<keyword evidence="5" id="KW-0998">Cell outer membrane</keyword>
<evidence type="ECO:0000256" key="5">
    <source>
        <dbReference type="ARBA" id="ARBA00023237"/>
    </source>
</evidence>
<dbReference type="AlphaFoldDB" id="A0A1G7GIG9"/>
<evidence type="ECO:0000313" key="9">
    <source>
        <dbReference type="EMBL" id="SDE87875.1"/>
    </source>
</evidence>
<evidence type="ECO:0000256" key="1">
    <source>
        <dbReference type="ARBA" id="ARBA00004442"/>
    </source>
</evidence>
<keyword evidence="4" id="KW-0472">Membrane</keyword>
<dbReference type="PROSITE" id="PS51257">
    <property type="entry name" value="PROKAR_LIPOPROTEIN"/>
    <property type="match status" value="1"/>
</dbReference>
<keyword evidence="3 6" id="KW-0732">Signal</keyword>
<evidence type="ECO:0000256" key="6">
    <source>
        <dbReference type="SAM" id="SignalP"/>
    </source>
</evidence>
<feature type="chain" id="PRO_5011666570" evidence="6">
    <location>
        <begin position="21"/>
        <end position="560"/>
    </location>
</feature>
<dbReference type="Proteomes" id="UP000198748">
    <property type="component" value="Unassembled WGS sequence"/>
</dbReference>
<reference evidence="10" key="1">
    <citation type="submission" date="2016-10" db="EMBL/GenBank/DDBJ databases">
        <authorList>
            <person name="Varghese N."/>
            <person name="Submissions S."/>
        </authorList>
    </citation>
    <scope>NUCLEOTIDE SEQUENCE [LARGE SCALE GENOMIC DNA]</scope>
    <source>
        <strain evidence="10">DSM 25329</strain>
    </source>
</reference>
<evidence type="ECO:0000256" key="2">
    <source>
        <dbReference type="ARBA" id="ARBA00006275"/>
    </source>
</evidence>
<dbReference type="GO" id="GO:0009279">
    <property type="term" value="C:cell outer membrane"/>
    <property type="evidence" value="ECO:0007669"/>
    <property type="project" value="UniProtKB-SubCell"/>
</dbReference>
<dbReference type="SUPFAM" id="SSF48452">
    <property type="entry name" value="TPR-like"/>
    <property type="match status" value="1"/>
</dbReference>
<feature type="domain" description="SusD-like N-terminal" evidence="8">
    <location>
        <begin position="81"/>
        <end position="217"/>
    </location>
</feature>
<dbReference type="InterPro" id="IPR033985">
    <property type="entry name" value="SusD-like_N"/>
</dbReference>
<keyword evidence="10" id="KW-1185">Reference proteome</keyword>